<keyword evidence="2" id="KW-1185">Reference proteome</keyword>
<evidence type="ECO:0000313" key="2">
    <source>
        <dbReference type="Proteomes" id="UP000775213"/>
    </source>
</evidence>
<evidence type="ECO:0000313" key="1">
    <source>
        <dbReference type="EMBL" id="KAH0468843.1"/>
    </source>
</evidence>
<dbReference type="EMBL" id="JAGFBR010000003">
    <property type="protein sequence ID" value="KAH0468843.1"/>
    <property type="molecule type" value="Genomic_DNA"/>
</dbReference>
<name>A0AAV7HMX3_DENCH</name>
<protein>
    <submittedName>
        <fullName evidence="1">Uncharacterized protein</fullName>
    </submittedName>
</protein>
<dbReference type="AlphaFoldDB" id="A0AAV7HMX3"/>
<sequence>MSKSPNLQRGSLDKCLVFDSSGSGGGGIDSCNGSAMHGCTTSRIAAPYNTDHDAPYNIHNIAAHAVDWSAELNAYFSKIAVPKHQLTKKRRLLRQSQLDARKKNEITRQSKGRGCYDSSRIIFYCLWQNRGTVVSEEGALECRRRCNSNGVCKKAWRRKLERCSEEHQTSKMWQKLSSLKLTLQLQDQLGNRLARLATQLPRRIEHEIKNY</sequence>
<organism evidence="1 2">
    <name type="scientific">Dendrobium chrysotoxum</name>
    <name type="common">Orchid</name>
    <dbReference type="NCBI Taxonomy" id="161865"/>
    <lineage>
        <taxon>Eukaryota</taxon>
        <taxon>Viridiplantae</taxon>
        <taxon>Streptophyta</taxon>
        <taxon>Embryophyta</taxon>
        <taxon>Tracheophyta</taxon>
        <taxon>Spermatophyta</taxon>
        <taxon>Magnoliopsida</taxon>
        <taxon>Liliopsida</taxon>
        <taxon>Asparagales</taxon>
        <taxon>Orchidaceae</taxon>
        <taxon>Epidendroideae</taxon>
        <taxon>Malaxideae</taxon>
        <taxon>Dendrobiinae</taxon>
        <taxon>Dendrobium</taxon>
    </lineage>
</organism>
<accession>A0AAV7HMX3</accession>
<gene>
    <name evidence="1" type="ORF">IEQ34_002075</name>
</gene>
<proteinExistence type="predicted"/>
<comment type="caution">
    <text evidence="1">The sequence shown here is derived from an EMBL/GenBank/DDBJ whole genome shotgun (WGS) entry which is preliminary data.</text>
</comment>
<reference evidence="1 2" key="1">
    <citation type="journal article" date="2021" name="Hortic Res">
        <title>Chromosome-scale assembly of the Dendrobium chrysotoxum genome enhances the understanding of orchid evolution.</title>
        <authorList>
            <person name="Zhang Y."/>
            <person name="Zhang G.Q."/>
            <person name="Zhang D."/>
            <person name="Liu X.D."/>
            <person name="Xu X.Y."/>
            <person name="Sun W.H."/>
            <person name="Yu X."/>
            <person name="Zhu X."/>
            <person name="Wang Z.W."/>
            <person name="Zhao X."/>
            <person name="Zhong W.Y."/>
            <person name="Chen H."/>
            <person name="Yin W.L."/>
            <person name="Huang T."/>
            <person name="Niu S.C."/>
            <person name="Liu Z.J."/>
        </authorList>
    </citation>
    <scope>NUCLEOTIDE SEQUENCE [LARGE SCALE GENOMIC DNA]</scope>
    <source>
        <strain evidence="1">Lindl</strain>
    </source>
</reference>
<dbReference type="Proteomes" id="UP000775213">
    <property type="component" value="Unassembled WGS sequence"/>
</dbReference>